<evidence type="ECO:0000313" key="9">
    <source>
        <dbReference type="Proteomes" id="UP000679779"/>
    </source>
</evidence>
<reference evidence="8" key="1">
    <citation type="submission" date="2021-03" db="EMBL/GenBank/DDBJ databases">
        <title>Antimicrobial resistance genes in bacteria isolated from Japanese honey, and their potential for conferring macrolide and lincosamide resistance in the American foulbrood pathogen Paenibacillus larvae.</title>
        <authorList>
            <person name="Okamoto M."/>
            <person name="Kumagai M."/>
            <person name="Kanamori H."/>
            <person name="Takamatsu D."/>
        </authorList>
    </citation>
    <scope>NUCLEOTIDE SEQUENCE</scope>
    <source>
        <strain evidence="8">J2TS6</strain>
    </source>
</reference>
<accession>A0A919XJ73</accession>
<feature type="transmembrane region" description="Helical" evidence="6">
    <location>
        <begin position="185"/>
        <end position="203"/>
    </location>
</feature>
<dbReference type="AlphaFoldDB" id="A0A919XJ73"/>
<protein>
    <submittedName>
        <fullName evidence="8">Membrane protein</fullName>
    </submittedName>
</protein>
<feature type="domain" description="EamA" evidence="7">
    <location>
        <begin position="6"/>
        <end position="140"/>
    </location>
</feature>
<keyword evidence="4 6" id="KW-1133">Transmembrane helix</keyword>
<dbReference type="GO" id="GO:0016020">
    <property type="term" value="C:membrane"/>
    <property type="evidence" value="ECO:0007669"/>
    <property type="project" value="UniProtKB-SubCell"/>
</dbReference>
<evidence type="ECO:0000256" key="5">
    <source>
        <dbReference type="ARBA" id="ARBA00023136"/>
    </source>
</evidence>
<feature type="transmembrane region" description="Helical" evidence="6">
    <location>
        <begin position="7"/>
        <end position="27"/>
    </location>
</feature>
<evidence type="ECO:0000313" key="8">
    <source>
        <dbReference type="EMBL" id="GIO32378.1"/>
    </source>
</evidence>
<evidence type="ECO:0000256" key="3">
    <source>
        <dbReference type="ARBA" id="ARBA00022692"/>
    </source>
</evidence>
<proteinExistence type="inferred from homology"/>
<dbReference type="InterPro" id="IPR037185">
    <property type="entry name" value="EmrE-like"/>
</dbReference>
<gene>
    <name evidence="8" type="ORF">J2TS6_35190</name>
</gene>
<dbReference type="Proteomes" id="UP000679779">
    <property type="component" value="Unassembled WGS sequence"/>
</dbReference>
<comment type="subcellular location">
    <subcellularLocation>
        <location evidence="1">Endomembrane system</location>
        <topology evidence="1">Multi-pass membrane protein</topology>
    </subcellularLocation>
</comment>
<keyword evidence="3 6" id="KW-0812">Transmembrane</keyword>
<feature type="transmembrane region" description="Helical" evidence="6">
    <location>
        <begin position="215"/>
        <end position="236"/>
    </location>
</feature>
<evidence type="ECO:0000256" key="6">
    <source>
        <dbReference type="SAM" id="Phobius"/>
    </source>
</evidence>
<evidence type="ECO:0000256" key="1">
    <source>
        <dbReference type="ARBA" id="ARBA00004127"/>
    </source>
</evidence>
<keyword evidence="9" id="KW-1185">Reference proteome</keyword>
<evidence type="ECO:0000256" key="4">
    <source>
        <dbReference type="ARBA" id="ARBA00022989"/>
    </source>
</evidence>
<organism evidence="8 9">
    <name type="scientific">Paenibacillus albilobatus</name>
    <dbReference type="NCBI Taxonomy" id="2716884"/>
    <lineage>
        <taxon>Bacteria</taxon>
        <taxon>Bacillati</taxon>
        <taxon>Bacillota</taxon>
        <taxon>Bacilli</taxon>
        <taxon>Bacillales</taxon>
        <taxon>Paenibacillaceae</taxon>
        <taxon>Paenibacillus</taxon>
    </lineage>
</organism>
<feature type="transmembrane region" description="Helical" evidence="6">
    <location>
        <begin position="123"/>
        <end position="141"/>
    </location>
</feature>
<comment type="similarity">
    <text evidence="2">Belongs to the EamA transporter family.</text>
</comment>
<dbReference type="InterPro" id="IPR050638">
    <property type="entry name" value="AA-Vitamin_Transporters"/>
</dbReference>
<feature type="transmembrane region" description="Helical" evidence="6">
    <location>
        <begin position="153"/>
        <end position="173"/>
    </location>
</feature>
<feature type="transmembrane region" description="Helical" evidence="6">
    <location>
        <begin position="271"/>
        <end position="289"/>
    </location>
</feature>
<dbReference type="RefSeq" id="WP_212958074.1">
    <property type="nucleotide sequence ID" value="NZ_BORQ01000004.1"/>
</dbReference>
<feature type="domain" description="EamA" evidence="7">
    <location>
        <begin position="154"/>
        <end position="285"/>
    </location>
</feature>
<sequence length="295" mass="31011">MKGMNYLLLIGISLIWGSQFFLVDLVIGSIPPVTLAAAKALIGAGTLALLHLFGQKKPQTPEAAPPWRTFLWIGLLEGVIPFILIGWGQQSISSSMASILMGTIPIFTIVFVKLFVSGETVSAAKWISVIAGMVGIAILFAPDLGSSLHGGSMAGDLALLGASISFAGSLILIKRLPPMSSIKAMRNVLAAASAILVPLAFLLESPFQIALTPQQILAVAILGCFHAGIVYMLYNVLIRRAGATFASLNNYLVPLIGIMLGVSVLGDRLTWNAVAGLIVILLSLAIGGLEKPKRT</sequence>
<feature type="transmembrane region" description="Helical" evidence="6">
    <location>
        <begin position="95"/>
        <end position="116"/>
    </location>
</feature>
<feature type="transmembrane region" description="Helical" evidence="6">
    <location>
        <begin position="33"/>
        <end position="53"/>
    </location>
</feature>
<dbReference type="PANTHER" id="PTHR32322:SF9">
    <property type="entry name" value="AMINO-ACID METABOLITE EFFLUX PUMP-RELATED"/>
    <property type="match status" value="1"/>
</dbReference>
<name>A0A919XJ73_9BACL</name>
<dbReference type="Pfam" id="PF00892">
    <property type="entry name" value="EamA"/>
    <property type="match status" value="2"/>
</dbReference>
<dbReference type="InterPro" id="IPR000620">
    <property type="entry name" value="EamA_dom"/>
</dbReference>
<feature type="transmembrane region" description="Helical" evidence="6">
    <location>
        <begin position="248"/>
        <end position="265"/>
    </location>
</feature>
<dbReference type="PANTHER" id="PTHR32322">
    <property type="entry name" value="INNER MEMBRANE TRANSPORTER"/>
    <property type="match status" value="1"/>
</dbReference>
<keyword evidence="5 6" id="KW-0472">Membrane</keyword>
<feature type="transmembrane region" description="Helical" evidence="6">
    <location>
        <begin position="69"/>
        <end position="89"/>
    </location>
</feature>
<evidence type="ECO:0000259" key="7">
    <source>
        <dbReference type="Pfam" id="PF00892"/>
    </source>
</evidence>
<comment type="caution">
    <text evidence="8">The sequence shown here is derived from an EMBL/GenBank/DDBJ whole genome shotgun (WGS) entry which is preliminary data.</text>
</comment>
<dbReference type="SUPFAM" id="SSF103481">
    <property type="entry name" value="Multidrug resistance efflux transporter EmrE"/>
    <property type="match status" value="2"/>
</dbReference>
<dbReference type="EMBL" id="BORQ01000004">
    <property type="protein sequence ID" value="GIO32378.1"/>
    <property type="molecule type" value="Genomic_DNA"/>
</dbReference>
<evidence type="ECO:0000256" key="2">
    <source>
        <dbReference type="ARBA" id="ARBA00007362"/>
    </source>
</evidence>